<dbReference type="Proteomes" id="UP000075604">
    <property type="component" value="Unassembled WGS sequence"/>
</dbReference>
<evidence type="ECO:0000313" key="1">
    <source>
        <dbReference type="EMBL" id="KYF51423.1"/>
    </source>
</evidence>
<name>A0A150P6X2_SORCE</name>
<proteinExistence type="predicted"/>
<comment type="caution">
    <text evidence="1">The sequence shown here is derived from an EMBL/GenBank/DDBJ whole genome shotgun (WGS) entry which is preliminary data.</text>
</comment>
<dbReference type="EMBL" id="JELX01003741">
    <property type="protein sequence ID" value="KYF51423.1"/>
    <property type="molecule type" value="Genomic_DNA"/>
</dbReference>
<gene>
    <name evidence="1" type="ORF">BE04_23215</name>
</gene>
<evidence type="ECO:0000313" key="2">
    <source>
        <dbReference type="Proteomes" id="UP000075604"/>
    </source>
</evidence>
<dbReference type="AlphaFoldDB" id="A0A150P6X2"/>
<organism evidence="1 2">
    <name type="scientific">Sorangium cellulosum</name>
    <name type="common">Polyangium cellulosum</name>
    <dbReference type="NCBI Taxonomy" id="56"/>
    <lineage>
        <taxon>Bacteria</taxon>
        <taxon>Pseudomonadati</taxon>
        <taxon>Myxococcota</taxon>
        <taxon>Polyangia</taxon>
        <taxon>Polyangiales</taxon>
        <taxon>Polyangiaceae</taxon>
        <taxon>Sorangium</taxon>
    </lineage>
</organism>
<accession>A0A150P6X2</accession>
<sequence length="78" mass="8949">MATQEAVHRDLTTRFFPAAQVSGQRIRCWRSTALRPFKQRCNEHALPIYTTKRGEERDGAHRLLGLQPAEGFKDVLGR</sequence>
<protein>
    <submittedName>
        <fullName evidence="1">Uncharacterized protein</fullName>
    </submittedName>
</protein>
<reference evidence="1 2" key="1">
    <citation type="submission" date="2014-02" db="EMBL/GenBank/DDBJ databases">
        <title>The small core and large imbalanced accessory genome model reveals a collaborative survival strategy of Sorangium cellulosum strains in nature.</title>
        <authorList>
            <person name="Han K."/>
            <person name="Peng R."/>
            <person name="Blom J."/>
            <person name="Li Y.-Z."/>
        </authorList>
    </citation>
    <scope>NUCLEOTIDE SEQUENCE [LARGE SCALE GENOMIC DNA]</scope>
    <source>
        <strain evidence="1 2">So0157-18</strain>
    </source>
</reference>